<evidence type="ECO:0000313" key="2">
    <source>
        <dbReference type="EMBL" id="PYF05635.1"/>
    </source>
</evidence>
<dbReference type="PROSITE" id="PS50035">
    <property type="entry name" value="PLD"/>
    <property type="match status" value="1"/>
</dbReference>
<dbReference type="EMBL" id="QJTJ01000017">
    <property type="protein sequence ID" value="PYF05635.1"/>
    <property type="molecule type" value="Genomic_DNA"/>
</dbReference>
<dbReference type="GO" id="GO:0003824">
    <property type="term" value="F:catalytic activity"/>
    <property type="evidence" value="ECO:0007669"/>
    <property type="project" value="InterPro"/>
</dbReference>
<name>A0A318TUP7_9BACL</name>
<comment type="caution">
    <text evidence="2">The sequence shown here is derived from an EMBL/GenBank/DDBJ whole genome shotgun (WGS) entry which is preliminary data.</text>
</comment>
<dbReference type="Gene3D" id="3.30.870.10">
    <property type="entry name" value="Endonuclease Chain A"/>
    <property type="match status" value="1"/>
</dbReference>
<dbReference type="CDD" id="cd09176">
    <property type="entry name" value="PLDc_unchar6"/>
    <property type="match status" value="1"/>
</dbReference>
<dbReference type="Proteomes" id="UP000247416">
    <property type="component" value="Unassembled WGS sequence"/>
</dbReference>
<dbReference type="InterPro" id="IPR001736">
    <property type="entry name" value="PLipase_D/transphosphatidylase"/>
</dbReference>
<protein>
    <submittedName>
        <fullName evidence="2">Phospholipase D-like protein</fullName>
    </submittedName>
</protein>
<organism evidence="2 3">
    <name type="scientific">Ureibacillus chungkukjangi</name>
    <dbReference type="NCBI Taxonomy" id="1202712"/>
    <lineage>
        <taxon>Bacteria</taxon>
        <taxon>Bacillati</taxon>
        <taxon>Bacillota</taxon>
        <taxon>Bacilli</taxon>
        <taxon>Bacillales</taxon>
        <taxon>Caryophanaceae</taxon>
        <taxon>Ureibacillus</taxon>
    </lineage>
</organism>
<proteinExistence type="predicted"/>
<dbReference type="Pfam" id="PF13091">
    <property type="entry name" value="PLDc_2"/>
    <property type="match status" value="1"/>
</dbReference>
<dbReference type="OrthoDB" id="9802848at2"/>
<evidence type="ECO:0000259" key="1">
    <source>
        <dbReference type="PROSITE" id="PS50035"/>
    </source>
</evidence>
<gene>
    <name evidence="2" type="ORF">BJ095_11744</name>
</gene>
<dbReference type="InterPro" id="IPR025202">
    <property type="entry name" value="PLD-like_dom"/>
</dbReference>
<reference evidence="2 3" key="1">
    <citation type="submission" date="2018-06" db="EMBL/GenBank/DDBJ databases">
        <title>Genomic Encyclopedia of Archaeal and Bacterial Type Strains, Phase II (KMG-II): from individual species to whole genera.</title>
        <authorList>
            <person name="Goeker M."/>
        </authorList>
    </citation>
    <scope>NUCLEOTIDE SEQUENCE [LARGE SCALE GENOMIC DNA]</scope>
    <source>
        <strain evidence="2 3">KACC 16626</strain>
    </source>
</reference>
<dbReference type="RefSeq" id="WP_107933576.1">
    <property type="nucleotide sequence ID" value="NZ_PYWJ01000006.1"/>
</dbReference>
<accession>A0A318TUP7</accession>
<evidence type="ECO:0000313" key="3">
    <source>
        <dbReference type="Proteomes" id="UP000247416"/>
    </source>
</evidence>
<dbReference type="SUPFAM" id="SSF56024">
    <property type="entry name" value="Phospholipase D/nuclease"/>
    <property type="match status" value="1"/>
</dbReference>
<keyword evidence="3" id="KW-1185">Reference proteome</keyword>
<sequence>MEILTSDLEQQLFENLKLCHDNIVVISPFLSLNIAEKLVNIIKNNQIDCTIITRFERKAFIEKASSLDALKLLLQNEIKVLALKDLHSKAYIIDSKKCFVGSANFTNKGLNKNHELLLYFDKKDDVDKVIFYANELIKKIEQSGNWQITMDQIHMEQDILLRYQNNQRDNEKINYTWGSELKSENVIDEDLIVLSVPAGSTIHLIEEYLIHAHPISKGYNYSPTGYITFRKANGGVMEKIFSINKTFPLEMNQWRSEIKKMEISETLKENLINYIVNRYRDFEFDKAPKYKFYILSLLCDLPNNPYPPSNNAGGWLYTMKDLRESHGYVYTSKQMKKLKAQGEIE</sequence>
<dbReference type="GO" id="GO:0006793">
    <property type="term" value="P:phosphorus metabolic process"/>
    <property type="evidence" value="ECO:0007669"/>
    <property type="project" value="UniProtKB-ARBA"/>
</dbReference>
<feature type="domain" description="PLD phosphodiesterase" evidence="1">
    <location>
        <begin position="82"/>
        <end position="109"/>
    </location>
</feature>
<dbReference type="InterPro" id="IPR059166">
    <property type="entry name" value="PLD-like_cat"/>
</dbReference>
<dbReference type="AlphaFoldDB" id="A0A318TUP7"/>